<dbReference type="Gene3D" id="3.40.50.1000">
    <property type="entry name" value="HAD superfamily/HAD-like"/>
    <property type="match status" value="1"/>
</dbReference>
<reference evidence="4 5" key="1">
    <citation type="submission" date="2014-06" db="EMBL/GenBank/DDBJ databases">
        <authorList>
            <person name="Swart Estienne"/>
        </authorList>
    </citation>
    <scope>NUCLEOTIDE SEQUENCE [LARGE SCALE GENOMIC DNA]</scope>
    <source>
        <strain evidence="4 5">130c</strain>
    </source>
</reference>
<protein>
    <submittedName>
        <fullName evidence="4">Nli interacting factor-like phosphatase family protein</fullName>
    </submittedName>
</protein>
<gene>
    <name evidence="4" type="primary">Contig13578.g14489</name>
    <name evidence="4" type="ORF">STYLEM_271</name>
</gene>
<dbReference type="SMART" id="SM00577">
    <property type="entry name" value="CPDc"/>
    <property type="match status" value="1"/>
</dbReference>
<evidence type="ECO:0000313" key="5">
    <source>
        <dbReference type="Proteomes" id="UP000039865"/>
    </source>
</evidence>
<feature type="domain" description="FCP1 homology" evidence="3">
    <location>
        <begin position="1036"/>
        <end position="1181"/>
    </location>
</feature>
<dbReference type="InterPro" id="IPR004274">
    <property type="entry name" value="FCP1_dom"/>
</dbReference>
<feature type="compositionally biased region" description="Polar residues" evidence="2">
    <location>
        <begin position="633"/>
        <end position="645"/>
    </location>
</feature>
<evidence type="ECO:0000256" key="2">
    <source>
        <dbReference type="SAM" id="MobiDB-lite"/>
    </source>
</evidence>
<proteinExistence type="predicted"/>
<dbReference type="InParanoid" id="A0A077ZN37"/>
<dbReference type="InterPro" id="IPR036412">
    <property type="entry name" value="HAD-like_sf"/>
</dbReference>
<feature type="region of interest" description="Disordered" evidence="2">
    <location>
        <begin position="415"/>
        <end position="441"/>
    </location>
</feature>
<organism evidence="4 5">
    <name type="scientific">Stylonychia lemnae</name>
    <name type="common">Ciliate</name>
    <dbReference type="NCBI Taxonomy" id="5949"/>
    <lineage>
        <taxon>Eukaryota</taxon>
        <taxon>Sar</taxon>
        <taxon>Alveolata</taxon>
        <taxon>Ciliophora</taxon>
        <taxon>Intramacronucleata</taxon>
        <taxon>Spirotrichea</taxon>
        <taxon>Stichotrichia</taxon>
        <taxon>Sporadotrichida</taxon>
        <taxon>Oxytrichidae</taxon>
        <taxon>Stylonychinae</taxon>
        <taxon>Stylonychia</taxon>
    </lineage>
</organism>
<dbReference type="FunFam" id="3.40.50.1000:FF:000184">
    <property type="entry name" value="Uncharacterized protein"/>
    <property type="match status" value="1"/>
</dbReference>
<feature type="coiled-coil region" evidence="1">
    <location>
        <begin position="886"/>
        <end position="913"/>
    </location>
</feature>
<dbReference type="AlphaFoldDB" id="A0A077ZN37"/>
<sequence length="1225" mass="140950">MSTFMPQDSQIFDQLDSSIEEIVSSFRGSQMINHDHDRFKFDSEQQQKRQLTDQIKMIHDNTPKSSFLNSNMAKELISNMDKSIMSKFLDHFKSSVNDQEKMAQLAQQMLIEMINMNSSSEDGARNVIEETKGQIGASQRSMKESQLIMIDNESNIQKRLSTNTGDSQDHATLLNININSQLNDLTNNENDKTILLQDSFKLSSPDSRIDRNNQKQTKGDLINSLYQQVHKEQGEEALKLAIQIINKTPLSDTHRFAMSSTQTSKIQQMMSVQILVLAHYLILNKSELFTGYGNSIHKYKNIIFNVEQNFLIMAELYLQLDEIIQFSTNNVSYLNLRRRVNQKLAISKKQNLISHLKQSIDIISMCLKKLLRQSIIKSVGYIQQMLEILSTLENQTYEEASQRLTLEKERFIKKSNDPFGQKRSEAHISSRSTTPRDQSLTNITAKKMVGSFSTNALSSLQQQLQRAVRHQDRSNTPISERSNSRTQSKAFHQSQFKASSQQNNFQSSIADKKTMIYNALSSPSPNKSSLAQRRSRSPNQVQFKENNGYNTSSIQKVSNSSITQNMFDGRRLSNKQEKSPQINLQESNLNKTQRLQYVSSMDKLGTQTTNFNVAKPPSMPVTITYNIRNQTQTLNKKSSQGSLQRSPARIGSPYRDPLINNALSKIGKIEHYQFLKQAQKKINPSTLASSRIQASLSMKNLQKDPSTQQNLEIYNRKHQKQQISVKENSLNKRIQQELPAANNYLSQTQKLTSPRTMFLSQQPLKLSSNRTLKTSNQFNQAPPVLTYNTSNQDITLIDQQSQLLNENLYLASPNSKNDSVSYRDGNRTQNISNNANISTKKKSKKKKRPIPLVKSSEPLRKTNKDTQSSSSQGDQTNIMFDIVINKNKNNQQKEQIEKEIMEKVQQAVNVTKNKLRLQQLNNYVTNSGKQIDKEVIFKKTPIKIADNLMFNVNSADSSFDDHYQTFESKTPQNRKNLQITQDEEISTDKITERLENLDEDYIIEQENVSSMTDLTSKNIIGIQISLPIHPYLPPISSNREYTLVMDLDETLIHYDVDDQEQEGFYLIRPGALKFLYEMKHFFEIVVFTAAIPEYADWIIDSIDPDKCITHRLYRQHTTPQKECALKDLRKLGRPLEKTIIVDNIEENYKETSYYNGIRVRTWIDDMDDRVLELLGPFLKQIVLRKIQDIRVLFQNFKHKVENSLDEGNEIPQFDLKDMINVNEQV</sequence>
<dbReference type="CDD" id="cd07521">
    <property type="entry name" value="HAD_FCP1-like"/>
    <property type="match status" value="1"/>
</dbReference>
<feature type="compositionally biased region" description="Basic residues" evidence="2">
    <location>
        <begin position="839"/>
        <end position="849"/>
    </location>
</feature>
<feature type="region of interest" description="Disordered" evidence="2">
    <location>
        <begin position="633"/>
        <end position="655"/>
    </location>
</feature>
<keyword evidence="1" id="KW-0175">Coiled coil</keyword>
<feature type="region of interest" description="Disordered" evidence="2">
    <location>
        <begin position="519"/>
        <end position="560"/>
    </location>
</feature>
<feature type="compositionally biased region" description="Polar residues" evidence="2">
    <location>
        <begin position="474"/>
        <end position="504"/>
    </location>
</feature>
<dbReference type="Proteomes" id="UP000039865">
    <property type="component" value="Unassembled WGS sequence"/>
</dbReference>
<dbReference type="EMBL" id="CCKQ01000267">
    <property type="protein sequence ID" value="CDW71328.1"/>
    <property type="molecule type" value="Genomic_DNA"/>
</dbReference>
<feature type="region of interest" description="Disordered" evidence="2">
    <location>
        <begin position="812"/>
        <end position="877"/>
    </location>
</feature>
<evidence type="ECO:0000256" key="1">
    <source>
        <dbReference type="SAM" id="Coils"/>
    </source>
</evidence>
<feature type="compositionally biased region" description="Polar residues" evidence="2">
    <location>
        <begin position="827"/>
        <end position="838"/>
    </location>
</feature>
<evidence type="ECO:0000313" key="4">
    <source>
        <dbReference type="EMBL" id="CDW71328.1"/>
    </source>
</evidence>
<keyword evidence="5" id="KW-1185">Reference proteome</keyword>
<accession>A0A077ZN37</accession>
<dbReference type="OMA" id="FLIMAEL"/>
<feature type="region of interest" description="Disordered" evidence="2">
    <location>
        <begin position="461"/>
        <end position="504"/>
    </location>
</feature>
<dbReference type="OrthoDB" id="277011at2759"/>
<feature type="compositionally biased region" description="Polar residues" evidence="2">
    <location>
        <begin position="429"/>
        <end position="441"/>
    </location>
</feature>
<dbReference type="Pfam" id="PF03031">
    <property type="entry name" value="NIF"/>
    <property type="match status" value="1"/>
</dbReference>
<name>A0A077ZN37_STYLE</name>
<feature type="compositionally biased region" description="Basic and acidic residues" evidence="2">
    <location>
        <begin position="415"/>
        <end position="428"/>
    </location>
</feature>
<dbReference type="PROSITE" id="PS50969">
    <property type="entry name" value="FCP1"/>
    <property type="match status" value="1"/>
</dbReference>
<dbReference type="SUPFAM" id="SSF56784">
    <property type="entry name" value="HAD-like"/>
    <property type="match status" value="1"/>
</dbReference>
<evidence type="ECO:0000259" key="3">
    <source>
        <dbReference type="PROSITE" id="PS50969"/>
    </source>
</evidence>
<dbReference type="InterPro" id="IPR050365">
    <property type="entry name" value="TIM50"/>
</dbReference>
<dbReference type="InterPro" id="IPR023214">
    <property type="entry name" value="HAD_sf"/>
</dbReference>
<dbReference type="PANTHER" id="PTHR12210">
    <property type="entry name" value="DULLARD PROTEIN PHOSPHATASE"/>
    <property type="match status" value="1"/>
</dbReference>